<keyword evidence="5" id="KW-0812">Transmembrane</keyword>
<keyword evidence="5" id="KW-0472">Membrane</keyword>
<dbReference type="SMART" id="SM00283">
    <property type="entry name" value="MA"/>
    <property type="match status" value="1"/>
</dbReference>
<evidence type="ECO:0000259" key="6">
    <source>
        <dbReference type="PROSITE" id="PS50111"/>
    </source>
</evidence>
<dbReference type="Gene3D" id="1.10.287.950">
    <property type="entry name" value="Methyl-accepting chemotaxis protein"/>
    <property type="match status" value="1"/>
</dbReference>
<dbReference type="AlphaFoldDB" id="A0A2A4SQ85"/>
<dbReference type="GO" id="GO:0006935">
    <property type="term" value="P:chemotaxis"/>
    <property type="evidence" value="ECO:0007669"/>
    <property type="project" value="InterPro"/>
</dbReference>
<feature type="region of interest" description="Disordered" evidence="4">
    <location>
        <begin position="462"/>
        <end position="483"/>
    </location>
</feature>
<dbReference type="PANTHER" id="PTHR32089:SF112">
    <property type="entry name" value="LYSOZYME-LIKE PROTEIN-RELATED"/>
    <property type="match status" value="1"/>
</dbReference>
<accession>A0A2A4SQ85</accession>
<dbReference type="GO" id="GO:0007165">
    <property type="term" value="P:signal transduction"/>
    <property type="evidence" value="ECO:0007669"/>
    <property type="project" value="UniProtKB-KW"/>
</dbReference>
<dbReference type="EMBL" id="NVSR01000144">
    <property type="protein sequence ID" value="PCI23503.1"/>
    <property type="molecule type" value="Genomic_DNA"/>
</dbReference>
<keyword evidence="5" id="KW-1133">Transmembrane helix</keyword>
<evidence type="ECO:0000256" key="5">
    <source>
        <dbReference type="SAM" id="Phobius"/>
    </source>
</evidence>
<dbReference type="PROSITE" id="PS50111">
    <property type="entry name" value="CHEMOTAXIS_TRANSDUC_2"/>
    <property type="match status" value="1"/>
</dbReference>
<comment type="similarity">
    <text evidence="2">Belongs to the methyl-accepting chemotaxis (MCP) protein family.</text>
</comment>
<feature type="transmembrane region" description="Helical" evidence="5">
    <location>
        <begin position="33"/>
        <end position="53"/>
    </location>
</feature>
<feature type="transmembrane region" description="Helical" evidence="5">
    <location>
        <begin position="7"/>
        <end position="27"/>
    </location>
</feature>
<feature type="compositionally biased region" description="Acidic residues" evidence="4">
    <location>
        <begin position="470"/>
        <end position="483"/>
    </location>
</feature>
<evidence type="ECO:0000256" key="2">
    <source>
        <dbReference type="ARBA" id="ARBA00029447"/>
    </source>
</evidence>
<evidence type="ECO:0000256" key="4">
    <source>
        <dbReference type="SAM" id="MobiDB-lite"/>
    </source>
</evidence>
<reference evidence="8" key="1">
    <citation type="submission" date="2017-08" db="EMBL/GenBank/DDBJ databases">
        <title>A dynamic microbial community with high functional redundancy inhabits the cold, oxic subseafloor aquifer.</title>
        <authorList>
            <person name="Tully B.J."/>
            <person name="Wheat C.G."/>
            <person name="Glazer B.T."/>
            <person name="Huber J.A."/>
        </authorList>
    </citation>
    <scope>NUCLEOTIDE SEQUENCE [LARGE SCALE GENOMIC DNA]</scope>
</reference>
<dbReference type="PANTHER" id="PTHR32089">
    <property type="entry name" value="METHYL-ACCEPTING CHEMOTAXIS PROTEIN MCPB"/>
    <property type="match status" value="1"/>
</dbReference>
<dbReference type="Pfam" id="PF00015">
    <property type="entry name" value="MCPsignal"/>
    <property type="match status" value="1"/>
</dbReference>
<protein>
    <recommendedName>
        <fullName evidence="6">Methyl-accepting transducer domain-containing protein</fullName>
    </recommendedName>
</protein>
<gene>
    <name evidence="7" type="ORF">COB67_12785</name>
</gene>
<keyword evidence="1 3" id="KW-0807">Transducer</keyword>
<sequence length="483" mass="52202">MKTANTSLITIGSSIVILLLIVISSHAGLSGGAILAAACVAIFGLAIVIFNWLKQKENEKADQQDNQEQQENLQVCVQSMHQGLQQILSNPTFQSIHENCIQIKEHLPQDSVQAEQLQKIINSTFLTINDFKLPEAKVEEQEVENIAEPTYSEVIDIFYDQGGFVHEKGETLLRDFLDTNQQTKLGKRTISGIKAAADESSERMQGLSTNSSEISINISTVSSAVEQLSSSLNGISSNTQQALKLSSEADYSASETLITMKELSTMADQIDGIVRLIDHIAKQTNMLALNATIEAANAGDAGKGFSVVASEVKTLSQQTTQANNDIALAMEKVQSGIARALEHTEKVNKIITNVAKINSSIDDSVQSESLAAKEVEQSVLLIAQASQQSAGNIGYASENLNAVFKSLDQMEGFFNQIASNSDTGQESSRGLVQQGKDLYTSLLGYCPAGDPMAQKIQDQLGAMENQGPEQPEESDDCDSIEFF</sequence>
<evidence type="ECO:0000313" key="7">
    <source>
        <dbReference type="EMBL" id="PCI23503.1"/>
    </source>
</evidence>
<dbReference type="InterPro" id="IPR004090">
    <property type="entry name" value="Chemotax_Me-accpt_rcpt"/>
</dbReference>
<dbReference type="PRINTS" id="PR00260">
    <property type="entry name" value="CHEMTRNSDUCR"/>
</dbReference>
<comment type="caution">
    <text evidence="7">The sequence shown here is derived from an EMBL/GenBank/DDBJ whole genome shotgun (WGS) entry which is preliminary data.</text>
</comment>
<evidence type="ECO:0000256" key="1">
    <source>
        <dbReference type="ARBA" id="ARBA00023224"/>
    </source>
</evidence>
<dbReference type="InterPro" id="IPR004089">
    <property type="entry name" value="MCPsignal_dom"/>
</dbReference>
<dbReference type="SUPFAM" id="SSF58104">
    <property type="entry name" value="Methyl-accepting chemotaxis protein (MCP) signaling domain"/>
    <property type="match status" value="1"/>
</dbReference>
<organism evidence="7 8">
    <name type="scientific">SAR324 cluster bacterium</name>
    <dbReference type="NCBI Taxonomy" id="2024889"/>
    <lineage>
        <taxon>Bacteria</taxon>
        <taxon>Deltaproteobacteria</taxon>
        <taxon>SAR324 cluster</taxon>
    </lineage>
</organism>
<proteinExistence type="inferred from homology"/>
<dbReference type="Proteomes" id="UP000218113">
    <property type="component" value="Unassembled WGS sequence"/>
</dbReference>
<evidence type="ECO:0000256" key="3">
    <source>
        <dbReference type="PROSITE-ProRule" id="PRU00284"/>
    </source>
</evidence>
<evidence type="ECO:0000313" key="8">
    <source>
        <dbReference type="Proteomes" id="UP000218113"/>
    </source>
</evidence>
<feature type="domain" description="Methyl-accepting transducer" evidence="6">
    <location>
        <begin position="189"/>
        <end position="404"/>
    </location>
</feature>
<name>A0A2A4SQ85_9DELT</name>
<dbReference type="GO" id="GO:0004888">
    <property type="term" value="F:transmembrane signaling receptor activity"/>
    <property type="evidence" value="ECO:0007669"/>
    <property type="project" value="InterPro"/>
</dbReference>
<dbReference type="GO" id="GO:0016020">
    <property type="term" value="C:membrane"/>
    <property type="evidence" value="ECO:0007669"/>
    <property type="project" value="InterPro"/>
</dbReference>